<proteinExistence type="predicted"/>
<protein>
    <submittedName>
        <fullName evidence="2">Uncharacterized protein</fullName>
    </submittedName>
</protein>
<evidence type="ECO:0000313" key="3">
    <source>
        <dbReference type="Proteomes" id="UP000094444"/>
    </source>
</evidence>
<dbReference type="OrthoDB" id="2818448at2759"/>
<accession>A0A2P5HRV8</accession>
<dbReference type="InParanoid" id="A0A2P5HRV8"/>
<comment type="caution">
    <text evidence="2">The sequence shown here is derived from an EMBL/GenBank/DDBJ whole genome shotgun (WGS) entry which is preliminary data.</text>
</comment>
<keyword evidence="3" id="KW-1185">Reference proteome</keyword>
<organism evidence="2 3">
    <name type="scientific">Diaporthe helianthi</name>
    <dbReference type="NCBI Taxonomy" id="158607"/>
    <lineage>
        <taxon>Eukaryota</taxon>
        <taxon>Fungi</taxon>
        <taxon>Dikarya</taxon>
        <taxon>Ascomycota</taxon>
        <taxon>Pezizomycotina</taxon>
        <taxon>Sordariomycetes</taxon>
        <taxon>Sordariomycetidae</taxon>
        <taxon>Diaporthales</taxon>
        <taxon>Diaporthaceae</taxon>
        <taxon>Diaporthe</taxon>
    </lineage>
</organism>
<keyword evidence="1" id="KW-0732">Signal</keyword>
<dbReference type="Proteomes" id="UP000094444">
    <property type="component" value="Unassembled WGS sequence"/>
</dbReference>
<reference evidence="2" key="1">
    <citation type="submission" date="2017-09" db="EMBL/GenBank/DDBJ databases">
        <title>Polyketide synthases of a Diaporthe helianthi virulent isolate.</title>
        <authorList>
            <person name="Baroncelli R."/>
        </authorList>
    </citation>
    <scope>NUCLEOTIDE SEQUENCE [LARGE SCALE GENOMIC DNA]</scope>
    <source>
        <strain evidence="2">7/96</strain>
    </source>
</reference>
<evidence type="ECO:0000256" key="1">
    <source>
        <dbReference type="SAM" id="SignalP"/>
    </source>
</evidence>
<feature type="chain" id="PRO_5015135275" evidence="1">
    <location>
        <begin position="21"/>
        <end position="86"/>
    </location>
</feature>
<name>A0A2P5HRV8_DIAHE</name>
<sequence length="86" mass="9021">MVHIVSFALSMLAMALAVQACSNCQCHFPDGSHCCVVSPVDGDCHRVCANAKRGKDDKPCSAGGSYNCISEITSLGRMTCKGPISQ</sequence>
<evidence type="ECO:0000313" key="2">
    <source>
        <dbReference type="EMBL" id="POS72935.1"/>
    </source>
</evidence>
<dbReference type="AlphaFoldDB" id="A0A2P5HRV8"/>
<feature type="signal peptide" evidence="1">
    <location>
        <begin position="1"/>
        <end position="20"/>
    </location>
</feature>
<dbReference type="EMBL" id="MAVT02000894">
    <property type="protein sequence ID" value="POS72935.1"/>
    <property type="molecule type" value="Genomic_DNA"/>
</dbReference>
<gene>
    <name evidence="2" type="ORF">DHEL01_v208666</name>
</gene>